<gene>
    <name evidence="5" type="ORF">ACFOEN_10655</name>
</gene>
<keyword evidence="1 5" id="KW-0808">Transferase</keyword>
<evidence type="ECO:0000256" key="3">
    <source>
        <dbReference type="SAM" id="MobiDB-lite"/>
    </source>
</evidence>
<keyword evidence="6" id="KW-1185">Reference proteome</keyword>
<dbReference type="PANTHER" id="PTHR43072:SF23">
    <property type="entry name" value="UPF0039 PROTEIN C11D3.02C"/>
    <property type="match status" value="1"/>
</dbReference>
<dbReference type="InterPro" id="IPR016181">
    <property type="entry name" value="Acyl_CoA_acyltransferase"/>
</dbReference>
<dbReference type="EMBL" id="JBHRTI010000004">
    <property type="protein sequence ID" value="MFC3148102.1"/>
    <property type="molecule type" value="Genomic_DNA"/>
</dbReference>
<dbReference type="Gene3D" id="3.40.630.30">
    <property type="match status" value="1"/>
</dbReference>
<evidence type="ECO:0000256" key="2">
    <source>
        <dbReference type="ARBA" id="ARBA00023315"/>
    </source>
</evidence>
<keyword evidence="2 5" id="KW-0012">Acyltransferase</keyword>
<dbReference type="PANTHER" id="PTHR43072">
    <property type="entry name" value="N-ACETYLTRANSFERASE"/>
    <property type="match status" value="1"/>
</dbReference>
<dbReference type="Pfam" id="PF13420">
    <property type="entry name" value="Acetyltransf_4"/>
    <property type="match status" value="1"/>
</dbReference>
<evidence type="ECO:0000313" key="5">
    <source>
        <dbReference type="EMBL" id="MFC3148102.1"/>
    </source>
</evidence>
<sequence length="189" mass="20936">MRRTLGRMLADSRTQPAHAPGASNDPLILREARADDMPAVLDIYNAEVRTSTSTYQYAERTLDEQLALLSSKQTAGDPFVLAELADGSVGGYATYGPFRPREGWRFTVEHSVYLREDCRGKGIARPLMRHIMGHAKARGFHSMVGVVDASNAASIRMHQAMGFQVAGVMREGGYKFDRWLDCAFLQALL</sequence>
<dbReference type="EC" id="2.3.-.-" evidence="5"/>
<protein>
    <submittedName>
        <fullName evidence="5">GNAT family N-acetyltransferase</fullName>
        <ecNumber evidence="5">2.3.-.-</ecNumber>
    </submittedName>
</protein>
<feature type="region of interest" description="Disordered" evidence="3">
    <location>
        <begin position="1"/>
        <end position="25"/>
    </location>
</feature>
<dbReference type="RefSeq" id="WP_377303732.1">
    <property type="nucleotide sequence ID" value="NZ_CP180191.1"/>
</dbReference>
<dbReference type="PROSITE" id="PS51186">
    <property type="entry name" value="GNAT"/>
    <property type="match status" value="1"/>
</dbReference>
<feature type="domain" description="N-acetyltransferase" evidence="4">
    <location>
        <begin position="27"/>
        <end position="181"/>
    </location>
</feature>
<name>A0ABV7H7T9_9BURK</name>
<comment type="caution">
    <text evidence="5">The sequence shown here is derived from an EMBL/GenBank/DDBJ whole genome shotgun (WGS) entry which is preliminary data.</text>
</comment>
<dbReference type="CDD" id="cd04301">
    <property type="entry name" value="NAT_SF"/>
    <property type="match status" value="1"/>
</dbReference>
<evidence type="ECO:0000256" key="1">
    <source>
        <dbReference type="ARBA" id="ARBA00022679"/>
    </source>
</evidence>
<proteinExistence type="predicted"/>
<dbReference type="Proteomes" id="UP001595556">
    <property type="component" value="Unassembled WGS sequence"/>
</dbReference>
<dbReference type="SUPFAM" id="SSF55729">
    <property type="entry name" value="Acyl-CoA N-acyltransferases (Nat)"/>
    <property type="match status" value="1"/>
</dbReference>
<reference evidence="6" key="1">
    <citation type="journal article" date="2019" name="Int. J. Syst. Evol. Microbiol.">
        <title>The Global Catalogue of Microorganisms (GCM) 10K type strain sequencing project: providing services to taxonomists for standard genome sequencing and annotation.</title>
        <authorList>
            <consortium name="The Broad Institute Genomics Platform"/>
            <consortium name="The Broad Institute Genome Sequencing Center for Infectious Disease"/>
            <person name="Wu L."/>
            <person name="Ma J."/>
        </authorList>
    </citation>
    <scope>NUCLEOTIDE SEQUENCE [LARGE SCALE GENOMIC DNA]</scope>
    <source>
        <strain evidence="6">KCTC 52168</strain>
    </source>
</reference>
<evidence type="ECO:0000313" key="6">
    <source>
        <dbReference type="Proteomes" id="UP001595556"/>
    </source>
</evidence>
<dbReference type="GO" id="GO:0016746">
    <property type="term" value="F:acyltransferase activity"/>
    <property type="evidence" value="ECO:0007669"/>
    <property type="project" value="UniProtKB-KW"/>
</dbReference>
<evidence type="ECO:0000259" key="4">
    <source>
        <dbReference type="PROSITE" id="PS51186"/>
    </source>
</evidence>
<dbReference type="InterPro" id="IPR000182">
    <property type="entry name" value="GNAT_dom"/>
</dbReference>
<organism evidence="5 6">
    <name type="scientific">Piscinibacterium candidicorallinum</name>
    <dbReference type="NCBI Taxonomy" id="1793872"/>
    <lineage>
        <taxon>Bacteria</taxon>
        <taxon>Pseudomonadati</taxon>
        <taxon>Pseudomonadota</taxon>
        <taxon>Betaproteobacteria</taxon>
        <taxon>Burkholderiales</taxon>
        <taxon>Piscinibacterium</taxon>
    </lineage>
</organism>
<accession>A0ABV7H7T9</accession>